<dbReference type="SUPFAM" id="SSF53613">
    <property type="entry name" value="Ribokinase-like"/>
    <property type="match status" value="1"/>
</dbReference>
<dbReference type="GO" id="GO:0008443">
    <property type="term" value="F:phosphofructokinase activity"/>
    <property type="evidence" value="ECO:0007669"/>
    <property type="project" value="TreeGrafter"/>
</dbReference>
<sequence length="278" mass="28701">MILTVTLNPAIDVTYRVASIVLGEAHRVSDVDTRAGGKGVNVANVLTQLGEPVTMTGLGGTGFPLMQDFFPIGGACRRTLVVTDGIDGTGFWEPGPQVTAAEWSGFLDHYTALLTWSEARVVVLSGSLPPGLPEVAYARLIDIAHAHGARSILDTSGAPLRLGLVAEPDLIKPNAREMGDVVGASRRTTIVASKGPDGLEATTADGVFVVRPPRPIAGNPTGAGDACVAALARGLRDGTAWPALLADAVALSAAAVAAPVAGTFDHDLYLQIRTEINP</sequence>
<dbReference type="RefSeq" id="WP_184838233.1">
    <property type="nucleotide sequence ID" value="NZ_JACHMN010000002.1"/>
</dbReference>
<evidence type="ECO:0000256" key="4">
    <source>
        <dbReference type="ARBA" id="ARBA00022777"/>
    </source>
</evidence>
<keyword evidence="2 6" id="KW-0808">Transferase</keyword>
<dbReference type="PROSITE" id="PS00583">
    <property type="entry name" value="PFKB_KINASES_1"/>
    <property type="match status" value="1"/>
</dbReference>
<dbReference type="CDD" id="cd01164">
    <property type="entry name" value="FruK_PfkB_like"/>
    <property type="match status" value="1"/>
</dbReference>
<dbReference type="InterPro" id="IPR029056">
    <property type="entry name" value="Ribokinase-like"/>
</dbReference>
<dbReference type="PROSITE" id="PS00584">
    <property type="entry name" value="PFKB_KINASES_2"/>
    <property type="match status" value="1"/>
</dbReference>
<evidence type="ECO:0000256" key="3">
    <source>
        <dbReference type="ARBA" id="ARBA00022741"/>
    </source>
</evidence>
<dbReference type="InterPro" id="IPR017583">
    <property type="entry name" value="Tagatose/fructose_Pkinase"/>
</dbReference>
<organism evidence="8 9">
    <name type="scientific">Allocatelliglobosispora scoriae</name>
    <dbReference type="NCBI Taxonomy" id="643052"/>
    <lineage>
        <taxon>Bacteria</taxon>
        <taxon>Bacillati</taxon>
        <taxon>Actinomycetota</taxon>
        <taxon>Actinomycetes</taxon>
        <taxon>Micromonosporales</taxon>
        <taxon>Micromonosporaceae</taxon>
        <taxon>Allocatelliglobosispora</taxon>
    </lineage>
</organism>
<dbReference type="Pfam" id="PF00294">
    <property type="entry name" value="PfkB"/>
    <property type="match status" value="1"/>
</dbReference>
<feature type="domain" description="Carbohydrate kinase PfkB" evidence="7">
    <location>
        <begin position="11"/>
        <end position="260"/>
    </location>
</feature>
<keyword evidence="9" id="KW-1185">Reference proteome</keyword>
<accession>A0A841BSK2</accession>
<reference evidence="8 9" key="1">
    <citation type="submission" date="2020-08" db="EMBL/GenBank/DDBJ databases">
        <title>Sequencing the genomes of 1000 actinobacteria strains.</title>
        <authorList>
            <person name="Klenk H.-P."/>
        </authorList>
    </citation>
    <scope>NUCLEOTIDE SEQUENCE [LARGE SCALE GENOMIC DNA]</scope>
    <source>
        <strain evidence="8 9">DSM 45362</strain>
    </source>
</reference>
<dbReference type="GO" id="GO:0005524">
    <property type="term" value="F:ATP binding"/>
    <property type="evidence" value="ECO:0007669"/>
    <property type="project" value="UniProtKB-KW"/>
</dbReference>
<evidence type="ECO:0000259" key="7">
    <source>
        <dbReference type="Pfam" id="PF00294"/>
    </source>
</evidence>
<keyword evidence="5" id="KW-0067">ATP-binding</keyword>
<dbReference type="EC" id="2.7.1.144" evidence="8"/>
<keyword evidence="3" id="KW-0547">Nucleotide-binding</keyword>
<dbReference type="InterPro" id="IPR011611">
    <property type="entry name" value="PfkB_dom"/>
</dbReference>
<name>A0A841BSK2_9ACTN</name>
<dbReference type="Gene3D" id="3.40.1190.20">
    <property type="match status" value="1"/>
</dbReference>
<evidence type="ECO:0000256" key="1">
    <source>
        <dbReference type="ARBA" id="ARBA00010688"/>
    </source>
</evidence>
<dbReference type="PIRSF" id="PIRSF000535">
    <property type="entry name" value="1PFK/6PFK/LacC"/>
    <property type="match status" value="1"/>
</dbReference>
<dbReference type="GO" id="GO:0005829">
    <property type="term" value="C:cytosol"/>
    <property type="evidence" value="ECO:0007669"/>
    <property type="project" value="TreeGrafter"/>
</dbReference>
<evidence type="ECO:0000256" key="6">
    <source>
        <dbReference type="PIRNR" id="PIRNR000535"/>
    </source>
</evidence>
<protein>
    <submittedName>
        <fullName evidence="8">Tagatose 6-phosphate kinase</fullName>
        <ecNumber evidence="8">2.7.1.144</ecNumber>
    </submittedName>
</protein>
<evidence type="ECO:0000313" key="8">
    <source>
        <dbReference type="EMBL" id="MBB5870685.1"/>
    </source>
</evidence>
<dbReference type="EMBL" id="JACHMN010000002">
    <property type="protein sequence ID" value="MBB5870685.1"/>
    <property type="molecule type" value="Genomic_DNA"/>
</dbReference>
<proteinExistence type="inferred from homology"/>
<dbReference type="PANTHER" id="PTHR46566:SF5">
    <property type="entry name" value="1-PHOSPHOFRUCTOKINASE"/>
    <property type="match status" value="1"/>
</dbReference>
<comment type="similarity">
    <text evidence="1">Belongs to the carbohydrate kinase PfkB family.</text>
</comment>
<comment type="caution">
    <text evidence="8">The sequence shown here is derived from an EMBL/GenBank/DDBJ whole genome shotgun (WGS) entry which is preliminary data.</text>
</comment>
<keyword evidence="4 8" id="KW-0418">Kinase</keyword>
<dbReference type="PANTHER" id="PTHR46566">
    <property type="entry name" value="1-PHOSPHOFRUCTOKINASE-RELATED"/>
    <property type="match status" value="1"/>
</dbReference>
<evidence type="ECO:0000313" key="9">
    <source>
        <dbReference type="Proteomes" id="UP000587527"/>
    </source>
</evidence>
<dbReference type="Proteomes" id="UP000587527">
    <property type="component" value="Unassembled WGS sequence"/>
</dbReference>
<dbReference type="InterPro" id="IPR002173">
    <property type="entry name" value="Carboh/pur_kinase_PfkB_CS"/>
</dbReference>
<dbReference type="AlphaFoldDB" id="A0A841BSK2"/>
<evidence type="ECO:0000256" key="5">
    <source>
        <dbReference type="ARBA" id="ARBA00022840"/>
    </source>
</evidence>
<gene>
    <name evidence="8" type="ORF">F4553_004064</name>
</gene>
<dbReference type="GO" id="GO:0009024">
    <property type="term" value="F:tagatose-6-phosphate kinase activity"/>
    <property type="evidence" value="ECO:0007669"/>
    <property type="project" value="UniProtKB-EC"/>
</dbReference>
<evidence type="ECO:0000256" key="2">
    <source>
        <dbReference type="ARBA" id="ARBA00022679"/>
    </source>
</evidence>